<dbReference type="Pfam" id="PF03948">
    <property type="entry name" value="Ribosomal_L9_C"/>
    <property type="match status" value="1"/>
</dbReference>
<comment type="similarity">
    <text evidence="1 7">Belongs to the bacterial ribosomal protein bL9 family.</text>
</comment>
<dbReference type="GO" id="GO:0003735">
    <property type="term" value="F:structural constituent of ribosome"/>
    <property type="evidence" value="ECO:0007669"/>
    <property type="project" value="InterPro"/>
</dbReference>
<dbReference type="InterPro" id="IPR036935">
    <property type="entry name" value="Ribosomal_bL9_N_sf"/>
</dbReference>
<dbReference type="Gene3D" id="3.10.430.100">
    <property type="entry name" value="Ribosomal protein L9, C-terminal domain"/>
    <property type="match status" value="1"/>
</dbReference>
<feature type="coiled-coil region" evidence="8">
    <location>
        <begin position="41"/>
        <end position="68"/>
    </location>
</feature>
<evidence type="ECO:0000256" key="8">
    <source>
        <dbReference type="SAM" id="Coils"/>
    </source>
</evidence>
<evidence type="ECO:0000256" key="6">
    <source>
        <dbReference type="ARBA" id="ARBA00035292"/>
    </source>
</evidence>
<dbReference type="InterPro" id="IPR036791">
    <property type="entry name" value="Ribosomal_bL9_C_sf"/>
</dbReference>
<dbReference type="Proteomes" id="UP000637906">
    <property type="component" value="Unassembled WGS sequence"/>
</dbReference>
<dbReference type="HAMAP" id="MF_00503">
    <property type="entry name" value="Ribosomal_bL9"/>
    <property type="match status" value="1"/>
</dbReference>
<gene>
    <name evidence="7 10" type="primary">rplI</name>
    <name evidence="10" type="ORF">sL5_07280</name>
</gene>
<dbReference type="GO" id="GO:0006412">
    <property type="term" value="P:translation"/>
    <property type="evidence" value="ECO:0007669"/>
    <property type="project" value="UniProtKB-UniRule"/>
</dbReference>
<comment type="caution">
    <text evidence="10">The sequence shown here is derived from an EMBL/GenBank/DDBJ whole genome shotgun (WGS) entry which is preliminary data.</text>
</comment>
<dbReference type="SUPFAM" id="SSF55653">
    <property type="entry name" value="Ribosomal protein L9 C-domain"/>
    <property type="match status" value="1"/>
</dbReference>
<dbReference type="SUPFAM" id="SSF55658">
    <property type="entry name" value="L9 N-domain-like"/>
    <property type="match status" value="1"/>
</dbReference>
<dbReference type="Gene3D" id="3.40.5.10">
    <property type="entry name" value="Ribosomal protein L9, N-terminal domain"/>
    <property type="match status" value="1"/>
</dbReference>
<dbReference type="InterPro" id="IPR000244">
    <property type="entry name" value="Ribosomal_bL9"/>
</dbReference>
<evidence type="ECO:0000259" key="9">
    <source>
        <dbReference type="PROSITE" id="PS00651"/>
    </source>
</evidence>
<keyword evidence="4 7" id="KW-0689">Ribosomal protein</keyword>
<dbReference type="InterPro" id="IPR020069">
    <property type="entry name" value="Ribosomal_bL9_C"/>
</dbReference>
<keyword evidence="5 7" id="KW-0687">Ribonucleoprotein</keyword>
<reference evidence="10 11" key="1">
    <citation type="journal article" date="2021" name="Microb. Ecol.">
        <title>Candidatus Mesenet longicola: Novel Endosymbionts of Brontispa longissima that Induce Cytoplasmic Incompatibility.</title>
        <authorList>
            <person name="Takano S."/>
            <person name="Gotoh Y."/>
            <person name="Hayashi T."/>
        </authorList>
    </citation>
    <scope>NUCLEOTIDE SEQUENCE [LARGE SCALE GENOMIC DNA]</scope>
    <source>
        <strain evidence="10">L5</strain>
    </source>
</reference>
<evidence type="ECO:0000313" key="10">
    <source>
        <dbReference type="EMBL" id="GHM59735.1"/>
    </source>
</evidence>
<dbReference type="GO" id="GO:0019843">
    <property type="term" value="F:rRNA binding"/>
    <property type="evidence" value="ECO:0007669"/>
    <property type="project" value="UniProtKB-UniRule"/>
</dbReference>
<dbReference type="Pfam" id="PF01281">
    <property type="entry name" value="Ribosomal_L9_N"/>
    <property type="match status" value="1"/>
</dbReference>
<evidence type="ECO:0000256" key="2">
    <source>
        <dbReference type="ARBA" id="ARBA00022730"/>
    </source>
</evidence>
<protein>
    <recommendedName>
        <fullName evidence="6 7">Large ribosomal subunit protein bL9</fullName>
    </recommendedName>
</protein>
<evidence type="ECO:0000256" key="4">
    <source>
        <dbReference type="ARBA" id="ARBA00022980"/>
    </source>
</evidence>
<dbReference type="EMBL" id="BNGU01000031">
    <property type="protein sequence ID" value="GHM59735.1"/>
    <property type="molecule type" value="Genomic_DNA"/>
</dbReference>
<dbReference type="AlphaFoldDB" id="A0A8J3MPB0"/>
<keyword evidence="8" id="KW-0175">Coiled coil</keyword>
<keyword evidence="11" id="KW-1185">Reference proteome</keyword>
<proteinExistence type="inferred from homology"/>
<dbReference type="InterPro" id="IPR020070">
    <property type="entry name" value="Ribosomal_bL9_N"/>
</dbReference>
<sequence length="180" mass="20009">MSRNISIILKESVRKLGKVGESVKVKAGYARNFLIPYNKAVFATKENLASLEQQFLSLKEENDKKLEEAKGVLSSLDGKFIILVRQAAAQGGRLFGSVTTRDVAEALMQMGFSIHHRNLSFTENVIKSLGEYTVKVELHAEVIVPVTLYVVKSNAEANELRQVKSQIKKVDDISDNDQSI</sequence>
<evidence type="ECO:0000256" key="7">
    <source>
        <dbReference type="HAMAP-Rule" id="MF_00503"/>
    </source>
</evidence>
<keyword evidence="2 7" id="KW-0699">rRNA-binding</keyword>
<dbReference type="NCBIfam" id="TIGR00158">
    <property type="entry name" value="L9"/>
    <property type="match status" value="1"/>
</dbReference>
<keyword evidence="3 7" id="KW-0694">RNA-binding</keyword>
<dbReference type="PROSITE" id="PS00651">
    <property type="entry name" value="RIBOSOMAL_L9"/>
    <property type="match status" value="1"/>
</dbReference>
<evidence type="ECO:0000256" key="5">
    <source>
        <dbReference type="ARBA" id="ARBA00023274"/>
    </source>
</evidence>
<dbReference type="PANTHER" id="PTHR21368">
    <property type="entry name" value="50S RIBOSOMAL PROTEIN L9"/>
    <property type="match status" value="1"/>
</dbReference>
<evidence type="ECO:0000313" key="11">
    <source>
        <dbReference type="Proteomes" id="UP000637906"/>
    </source>
</evidence>
<accession>A0A8J3MPB0</accession>
<organism evidence="10 11">
    <name type="scientific">Candidatus Mesenet longicola</name>
    <dbReference type="NCBI Taxonomy" id="1892558"/>
    <lineage>
        <taxon>Bacteria</taxon>
        <taxon>Pseudomonadati</taxon>
        <taxon>Pseudomonadota</taxon>
        <taxon>Alphaproteobacteria</taxon>
        <taxon>Rickettsiales</taxon>
        <taxon>Anaplasmataceae</taxon>
        <taxon>Candidatus Mesenet</taxon>
    </lineage>
</organism>
<evidence type="ECO:0000256" key="3">
    <source>
        <dbReference type="ARBA" id="ARBA00022884"/>
    </source>
</evidence>
<comment type="function">
    <text evidence="7">Binds to the 23S rRNA.</text>
</comment>
<name>A0A8J3MPB0_9RICK</name>
<dbReference type="InterPro" id="IPR009027">
    <property type="entry name" value="Ribosomal_bL9/RNase_H1_N"/>
</dbReference>
<dbReference type="GO" id="GO:1990904">
    <property type="term" value="C:ribonucleoprotein complex"/>
    <property type="evidence" value="ECO:0007669"/>
    <property type="project" value="UniProtKB-KW"/>
</dbReference>
<feature type="domain" description="Ribosomal protein L9" evidence="9">
    <location>
        <begin position="17"/>
        <end position="44"/>
    </location>
</feature>
<evidence type="ECO:0000256" key="1">
    <source>
        <dbReference type="ARBA" id="ARBA00010605"/>
    </source>
</evidence>
<dbReference type="GO" id="GO:0005840">
    <property type="term" value="C:ribosome"/>
    <property type="evidence" value="ECO:0007669"/>
    <property type="project" value="UniProtKB-KW"/>
</dbReference>
<dbReference type="InterPro" id="IPR020594">
    <property type="entry name" value="Ribosomal_bL9_bac/chp"/>
</dbReference>